<evidence type="ECO:0000256" key="11">
    <source>
        <dbReference type="ARBA" id="ARBA00023136"/>
    </source>
</evidence>
<name>A0ABU1M1D5_9BURK</name>
<feature type="transmembrane region" description="Helical" evidence="13">
    <location>
        <begin position="87"/>
        <end position="109"/>
    </location>
</feature>
<feature type="transmembrane region" description="Helical" evidence="13">
    <location>
        <begin position="16"/>
        <end position="38"/>
    </location>
</feature>
<keyword evidence="8" id="KW-0249">Electron transport</keyword>
<dbReference type="InterPro" id="IPR016174">
    <property type="entry name" value="Di-haem_cyt_TM"/>
</dbReference>
<keyword evidence="7" id="KW-0479">Metal-binding</keyword>
<evidence type="ECO:0000256" key="3">
    <source>
        <dbReference type="ARBA" id="ARBA00022448"/>
    </source>
</evidence>
<keyword evidence="9 13" id="KW-1133">Transmembrane helix</keyword>
<proteinExistence type="inferred from homology"/>
<dbReference type="SUPFAM" id="SSF81342">
    <property type="entry name" value="Transmembrane di-heme cytochromes"/>
    <property type="match status" value="1"/>
</dbReference>
<evidence type="ECO:0000256" key="2">
    <source>
        <dbReference type="ARBA" id="ARBA00004651"/>
    </source>
</evidence>
<evidence type="ECO:0000256" key="8">
    <source>
        <dbReference type="ARBA" id="ARBA00022982"/>
    </source>
</evidence>
<dbReference type="Pfam" id="PF01292">
    <property type="entry name" value="Ni_hydr_CYTB"/>
    <property type="match status" value="1"/>
</dbReference>
<evidence type="ECO:0000256" key="6">
    <source>
        <dbReference type="ARBA" id="ARBA00022692"/>
    </source>
</evidence>
<dbReference type="PANTHER" id="PTHR30529:SF1">
    <property type="entry name" value="CYTOCHROME B561 HOMOLOG 2"/>
    <property type="match status" value="1"/>
</dbReference>
<comment type="caution">
    <text evidence="15">The sequence shown here is derived from an EMBL/GenBank/DDBJ whole genome shotgun (WGS) entry which is preliminary data.</text>
</comment>
<keyword evidence="10" id="KW-0408">Iron</keyword>
<reference evidence="15 16" key="1">
    <citation type="submission" date="2023-07" db="EMBL/GenBank/DDBJ databases">
        <title>Sorghum-associated microbial communities from plants grown in Nebraska, USA.</title>
        <authorList>
            <person name="Schachtman D."/>
        </authorList>
    </citation>
    <scope>NUCLEOTIDE SEQUENCE [LARGE SCALE GENOMIC DNA]</scope>
    <source>
        <strain evidence="15 16">DS1316</strain>
    </source>
</reference>
<evidence type="ECO:0000256" key="1">
    <source>
        <dbReference type="ARBA" id="ARBA00001970"/>
    </source>
</evidence>
<gene>
    <name evidence="15" type="ORF">J2804_006234</name>
</gene>
<evidence type="ECO:0000256" key="4">
    <source>
        <dbReference type="ARBA" id="ARBA00022475"/>
    </source>
</evidence>
<evidence type="ECO:0000256" key="9">
    <source>
        <dbReference type="ARBA" id="ARBA00022989"/>
    </source>
</evidence>
<evidence type="ECO:0000259" key="14">
    <source>
        <dbReference type="Pfam" id="PF01292"/>
    </source>
</evidence>
<keyword evidence="4" id="KW-1003">Cell membrane</keyword>
<evidence type="ECO:0000313" key="16">
    <source>
        <dbReference type="Proteomes" id="UP001264340"/>
    </source>
</evidence>
<comment type="subcellular location">
    <subcellularLocation>
        <location evidence="2">Cell membrane</location>
        <topology evidence="2">Multi-pass membrane protein</topology>
    </subcellularLocation>
</comment>
<dbReference type="InterPro" id="IPR052168">
    <property type="entry name" value="Cytochrome_b561_oxidase"/>
</dbReference>
<feature type="transmembrane region" description="Helical" evidence="13">
    <location>
        <begin position="50"/>
        <end position="67"/>
    </location>
</feature>
<feature type="domain" description="Cytochrome b561 bacterial/Ni-hydrogenase" evidence="14">
    <location>
        <begin position="10"/>
        <end position="179"/>
    </location>
</feature>
<sequence length="184" mass="20037">MQLRDNGLSFSPVTLVLHWTVAILFFSIAALAIAITNASDDAQRLEWTQLQNLLGAILFLVSIYRFWARVTSYHPLPLGTPNPVEVIASRSVATALALAMVLLPLAAWLTRCAAGDIVTLPGGWVIPAPFEPSARAHQVFGFLFKLGATAFLAGLALHIFGALKNHFVLKNDVLKRMLGKHVEL</sequence>
<accession>A0ABU1M1D5</accession>
<dbReference type="InterPro" id="IPR011577">
    <property type="entry name" value="Cyt_b561_bac/Ni-Hgenase"/>
</dbReference>
<keyword evidence="5" id="KW-0349">Heme</keyword>
<keyword evidence="3" id="KW-0813">Transport</keyword>
<organism evidence="15 16">
    <name type="scientific">Paraburkholderia terricola</name>
    <dbReference type="NCBI Taxonomy" id="169427"/>
    <lineage>
        <taxon>Bacteria</taxon>
        <taxon>Pseudomonadati</taxon>
        <taxon>Pseudomonadota</taxon>
        <taxon>Betaproteobacteria</taxon>
        <taxon>Burkholderiales</taxon>
        <taxon>Burkholderiaceae</taxon>
        <taxon>Paraburkholderia</taxon>
    </lineage>
</organism>
<dbReference type="RefSeq" id="WP_310127089.1">
    <property type="nucleotide sequence ID" value="NZ_JAVDRI010000030.1"/>
</dbReference>
<protein>
    <submittedName>
        <fullName evidence="15">Cytochrome b561</fullName>
    </submittedName>
</protein>
<dbReference type="EMBL" id="JAVDRP010000024">
    <property type="protein sequence ID" value="MDR6412798.1"/>
    <property type="molecule type" value="Genomic_DNA"/>
</dbReference>
<keyword evidence="16" id="KW-1185">Reference proteome</keyword>
<feature type="transmembrane region" description="Helical" evidence="13">
    <location>
        <begin position="142"/>
        <end position="163"/>
    </location>
</feature>
<dbReference type="PANTHER" id="PTHR30529">
    <property type="entry name" value="CYTOCHROME B561"/>
    <property type="match status" value="1"/>
</dbReference>
<dbReference type="Proteomes" id="UP001264340">
    <property type="component" value="Unassembled WGS sequence"/>
</dbReference>
<evidence type="ECO:0000256" key="13">
    <source>
        <dbReference type="SAM" id="Phobius"/>
    </source>
</evidence>
<keyword evidence="6 13" id="KW-0812">Transmembrane</keyword>
<evidence type="ECO:0000256" key="10">
    <source>
        <dbReference type="ARBA" id="ARBA00023004"/>
    </source>
</evidence>
<evidence type="ECO:0000313" key="15">
    <source>
        <dbReference type="EMBL" id="MDR6412798.1"/>
    </source>
</evidence>
<evidence type="ECO:0000256" key="12">
    <source>
        <dbReference type="ARBA" id="ARBA00037975"/>
    </source>
</evidence>
<comment type="cofactor">
    <cofactor evidence="1">
        <name>heme b</name>
        <dbReference type="ChEBI" id="CHEBI:60344"/>
    </cofactor>
</comment>
<keyword evidence="11 13" id="KW-0472">Membrane</keyword>
<evidence type="ECO:0000256" key="5">
    <source>
        <dbReference type="ARBA" id="ARBA00022617"/>
    </source>
</evidence>
<evidence type="ECO:0000256" key="7">
    <source>
        <dbReference type="ARBA" id="ARBA00022723"/>
    </source>
</evidence>
<comment type="similarity">
    <text evidence="12">Belongs to the cytochrome b561 family.</text>
</comment>